<proteinExistence type="predicted"/>
<feature type="transmembrane region" description="Helical" evidence="1">
    <location>
        <begin position="82"/>
        <end position="102"/>
    </location>
</feature>
<keyword evidence="1" id="KW-1133">Transmembrane helix</keyword>
<evidence type="ECO:0000256" key="1">
    <source>
        <dbReference type="SAM" id="Phobius"/>
    </source>
</evidence>
<protein>
    <submittedName>
        <fullName evidence="2">Uncharacterized protein</fullName>
    </submittedName>
</protein>
<gene>
    <name evidence="2" type="ORF">N2K84_16220</name>
</gene>
<name>A0AA41YEG0_9BACT</name>
<reference evidence="2" key="1">
    <citation type="submission" date="2022-10" db="EMBL/GenBank/DDBJ databases">
        <title>Gaoshiqiia sediminis gen. nov., sp. nov., isolated from coastal sediment.</title>
        <authorList>
            <person name="Yu W.X."/>
            <person name="Mu D.S."/>
            <person name="Du J.Z."/>
            <person name="Liang Y.Q."/>
        </authorList>
    </citation>
    <scope>NUCLEOTIDE SEQUENCE</scope>
    <source>
        <strain evidence="2">A06</strain>
    </source>
</reference>
<accession>A0AA41YEG0</accession>
<organism evidence="2 3">
    <name type="scientific">Gaoshiqia sediminis</name>
    <dbReference type="NCBI Taxonomy" id="2986998"/>
    <lineage>
        <taxon>Bacteria</taxon>
        <taxon>Pseudomonadati</taxon>
        <taxon>Bacteroidota</taxon>
        <taxon>Bacteroidia</taxon>
        <taxon>Marinilabiliales</taxon>
        <taxon>Prolixibacteraceae</taxon>
        <taxon>Gaoshiqia</taxon>
    </lineage>
</organism>
<evidence type="ECO:0000313" key="3">
    <source>
        <dbReference type="Proteomes" id="UP001163821"/>
    </source>
</evidence>
<dbReference type="Proteomes" id="UP001163821">
    <property type="component" value="Unassembled WGS sequence"/>
</dbReference>
<keyword evidence="1" id="KW-0812">Transmembrane</keyword>
<keyword evidence="3" id="KW-1185">Reference proteome</keyword>
<comment type="caution">
    <text evidence="2">The sequence shown here is derived from an EMBL/GenBank/DDBJ whole genome shotgun (WGS) entry which is preliminary data.</text>
</comment>
<sequence>MELEIIKYKLQKYVDGESSLEDEKLLHDYFSGDDVAAELIPYRDLFTGLGELSTREDPLLEEALMDYILETEHREKTTYRRLWQTVSGIAAILLVALLVINYNDDKPGWKDTYSDPEQAYAEATLTLQYVAGKYQKGLAHLQPVRKLNEATAPMSTGFGLVNKGFQQIENLDRMNEKLKNE</sequence>
<evidence type="ECO:0000313" key="2">
    <source>
        <dbReference type="EMBL" id="MCW0484287.1"/>
    </source>
</evidence>
<dbReference type="EMBL" id="JAPAAF010000033">
    <property type="protein sequence ID" value="MCW0484287.1"/>
    <property type="molecule type" value="Genomic_DNA"/>
</dbReference>
<dbReference type="AlphaFoldDB" id="A0AA41YEG0"/>
<keyword evidence="1" id="KW-0472">Membrane</keyword>
<dbReference type="RefSeq" id="WP_282592880.1">
    <property type="nucleotide sequence ID" value="NZ_JAPAAF010000033.1"/>
</dbReference>